<evidence type="ECO:0000256" key="3">
    <source>
        <dbReference type="SAM" id="Phobius"/>
    </source>
</evidence>
<organism evidence="5 6">
    <name type="scientific">Chlorella vulgaris</name>
    <name type="common">Green alga</name>
    <dbReference type="NCBI Taxonomy" id="3077"/>
    <lineage>
        <taxon>Eukaryota</taxon>
        <taxon>Viridiplantae</taxon>
        <taxon>Chlorophyta</taxon>
        <taxon>core chlorophytes</taxon>
        <taxon>Trebouxiophyceae</taxon>
        <taxon>Chlorellales</taxon>
        <taxon>Chlorellaceae</taxon>
        <taxon>Chlorella clade</taxon>
        <taxon>Chlorella</taxon>
    </lineage>
</organism>
<reference evidence="5" key="1">
    <citation type="journal article" date="2019" name="Plant J.">
        <title>Chlorella vulgaris genome assembly and annotation reveals the molecular basis for metabolic acclimation to high light conditions.</title>
        <authorList>
            <person name="Cecchin M."/>
            <person name="Marcolungo L."/>
            <person name="Rossato M."/>
            <person name="Girolomoni L."/>
            <person name="Cosentino E."/>
            <person name="Cuine S."/>
            <person name="Li-Beisson Y."/>
            <person name="Delledonne M."/>
            <person name="Ballottari M."/>
        </authorList>
    </citation>
    <scope>NUCLEOTIDE SEQUENCE</scope>
    <source>
        <strain evidence="5">211/11P</strain>
    </source>
</reference>
<dbReference type="AlphaFoldDB" id="A0A9D4TFY0"/>
<comment type="caution">
    <text evidence="5">The sequence shown here is derived from an EMBL/GenBank/DDBJ whole genome shotgun (WGS) entry which is preliminary data.</text>
</comment>
<dbReference type="Proteomes" id="UP001055712">
    <property type="component" value="Unassembled WGS sequence"/>
</dbReference>
<evidence type="ECO:0000256" key="2">
    <source>
        <dbReference type="SAM" id="Coils"/>
    </source>
</evidence>
<dbReference type="InterPro" id="IPR049258">
    <property type="entry name" value="ODAD1_CC"/>
</dbReference>
<feature type="transmembrane region" description="Helical" evidence="3">
    <location>
        <begin position="690"/>
        <end position="711"/>
    </location>
</feature>
<feature type="coiled-coil region" evidence="2">
    <location>
        <begin position="61"/>
        <end position="154"/>
    </location>
</feature>
<keyword evidence="3" id="KW-0812">Transmembrane</keyword>
<dbReference type="Pfam" id="PF21773">
    <property type="entry name" value="ODAD1_CC"/>
    <property type="match status" value="2"/>
</dbReference>
<feature type="coiled-coil region" evidence="2">
    <location>
        <begin position="336"/>
        <end position="396"/>
    </location>
</feature>
<keyword evidence="1 2" id="KW-0175">Coiled coil</keyword>
<keyword evidence="3" id="KW-1133">Transmembrane helix</keyword>
<evidence type="ECO:0000259" key="4">
    <source>
        <dbReference type="Pfam" id="PF21773"/>
    </source>
</evidence>
<sequence length="934" mass="98580">MPIAAAAPGAVLARSDNAQFLRKQRAAIEVIAADNVKLKEEFMLENKFSVNPTTQTAAALIANLQEQADVYVVKIKEEQRLKAELEQEVGRMKQHIIDQRVQMGGITNSADQAVKVQRRIRILEDRLQQASVRYNDALTRSRALRARIDGLRRERLLFEELHGKLQRGLARKKAEIVDVISNIAESHEAREKALILQIQVKAQADKDVASYEAEWAQLTNIVEQDRRSREAQRQRDIAVREGQMAELFSLECTPASKRRAAAPGRAPPTGEVAAAATAAAAVVGSTGAAASAPERIRELKAALSKVLEATGVSDADELLAALVEGEEANFSLFSYVNELSGEVDKTEAHIAELRKEVARCRSEAAAAANDGRAQALRAMAAELAAVEAAAEGYEGKHGQAVAAIHSLQAAVLDMFNRCGCATPEVLELVGEEGVSEKSLMQYLGVLEQRTNELLAQYGLLATDGSDAAAGERTAAVLTGKMATAAPLQYVIEAPSTGSGAGGAGPGGLLGTRAGGRNFGSGPTAAATGGGDDERPLSRGSLAARVRQVVALKVDSARTSRGPFEFGRICQLVALLYALLATLALWTLVRAPSGIQHLLLLSLLRLSVLLSASVVAYRSHRRSSSEDPSPFAAASLAAAPQRTTLAQAALYLQLSWLASELVLGAGLLLFYPRFSGSLAVDGTTVSAASSGTLLTLLPLLCAVVMSGCFLFLQRLSRRCRQQHSAGTNSPRLALECGSGTAYSAMPARQRQPSSHQMNAHSHSASLDVICSPISEDGSFSSCTSTGTSAAFYSRSSSSSVLGLNTAGSCGVPSPTGHVRSIGGGAQIDHEAAISAACQILLVEHHVASLVDTNDSVMFVHKKLRPIKTRPEDPRLQQPHLLRELTSNSFSLGQTTAVAPQLAARVQCGEGSTCTSAATSVTFQTAAAAAAGLVAM</sequence>
<gene>
    <name evidence="5" type="ORF">D9Q98_010009</name>
</gene>
<feature type="domain" description="ODAD1 central coiled coil region" evidence="4">
    <location>
        <begin position="289"/>
        <end position="431"/>
    </location>
</feature>
<reference evidence="5" key="2">
    <citation type="submission" date="2020-11" db="EMBL/GenBank/DDBJ databases">
        <authorList>
            <person name="Cecchin M."/>
            <person name="Marcolungo L."/>
            <person name="Rossato M."/>
            <person name="Girolomoni L."/>
            <person name="Cosentino E."/>
            <person name="Cuine S."/>
            <person name="Li-Beisson Y."/>
            <person name="Delledonne M."/>
            <person name="Ballottari M."/>
        </authorList>
    </citation>
    <scope>NUCLEOTIDE SEQUENCE</scope>
    <source>
        <strain evidence="5">211/11P</strain>
        <tissue evidence="5">Whole cell</tissue>
    </source>
</reference>
<keyword evidence="6" id="KW-1185">Reference proteome</keyword>
<dbReference type="PANTHER" id="PTHR21694">
    <property type="entry name" value="COILED-COIL DOMAIN-CONTAINING PROTEIN 63"/>
    <property type="match status" value="1"/>
</dbReference>
<feature type="transmembrane region" description="Helical" evidence="3">
    <location>
        <begin position="649"/>
        <end position="670"/>
    </location>
</feature>
<evidence type="ECO:0000313" key="6">
    <source>
        <dbReference type="Proteomes" id="UP001055712"/>
    </source>
</evidence>
<name>A0A9D4TFY0_CHLVU</name>
<protein>
    <recommendedName>
        <fullName evidence="4">ODAD1 central coiled coil region domain-containing protein</fullName>
    </recommendedName>
</protein>
<evidence type="ECO:0000313" key="5">
    <source>
        <dbReference type="EMBL" id="KAI3424458.1"/>
    </source>
</evidence>
<keyword evidence="3" id="KW-0472">Membrane</keyword>
<feature type="transmembrane region" description="Helical" evidence="3">
    <location>
        <begin position="568"/>
        <end position="588"/>
    </location>
</feature>
<dbReference type="PANTHER" id="PTHR21694:SF18">
    <property type="entry name" value="COILED-COIL DOMAIN-CONTAINING PROTEIN 63"/>
    <property type="match status" value="1"/>
</dbReference>
<dbReference type="EMBL" id="SIDB01000013">
    <property type="protein sequence ID" value="KAI3424458.1"/>
    <property type="molecule type" value="Genomic_DNA"/>
</dbReference>
<dbReference type="InterPro" id="IPR051876">
    <property type="entry name" value="ODA-DC/CCD"/>
</dbReference>
<evidence type="ECO:0000256" key="1">
    <source>
        <dbReference type="ARBA" id="ARBA00023054"/>
    </source>
</evidence>
<proteinExistence type="predicted"/>
<accession>A0A9D4TFY0</accession>
<dbReference type="OrthoDB" id="512229at2759"/>
<feature type="domain" description="ODAD1 central coiled coil region" evidence="4">
    <location>
        <begin position="117"/>
        <end position="230"/>
    </location>
</feature>